<evidence type="ECO:0000313" key="3">
    <source>
        <dbReference type="Proteomes" id="UP000002385"/>
    </source>
</evidence>
<organism evidence="2 3">
    <name type="scientific">Methylorubrum extorquens (strain CM4 / NCIMB 13688)</name>
    <name type="common">Methylobacterium extorquens</name>
    <dbReference type="NCBI Taxonomy" id="440085"/>
    <lineage>
        <taxon>Bacteria</taxon>
        <taxon>Pseudomonadati</taxon>
        <taxon>Pseudomonadota</taxon>
        <taxon>Alphaproteobacteria</taxon>
        <taxon>Hyphomicrobiales</taxon>
        <taxon>Methylobacteriaceae</taxon>
        <taxon>Methylorubrum</taxon>
    </lineage>
</organism>
<sequence length="89" mass="9831">MMRQGARGAHMGFKNVRHQMAQAFTQMQMMGYSALQNYGVNYQELPAYEDPGGLLEKAGKAPPRRPGGVLRVHAPHRRRGSPQAVPASE</sequence>
<proteinExistence type="predicted"/>
<dbReference type="Proteomes" id="UP000002385">
    <property type="component" value="Chromosome"/>
</dbReference>
<dbReference type="KEGG" id="mch:Mchl_1648"/>
<dbReference type="AlphaFoldDB" id="B7KTI4"/>
<dbReference type="EMBL" id="CP001298">
    <property type="protein sequence ID" value="ACK82511.1"/>
    <property type="molecule type" value="Genomic_DNA"/>
</dbReference>
<accession>B7KTI4</accession>
<evidence type="ECO:0000313" key="2">
    <source>
        <dbReference type="EMBL" id="ACK82511.1"/>
    </source>
</evidence>
<feature type="region of interest" description="Disordered" evidence="1">
    <location>
        <begin position="53"/>
        <end position="89"/>
    </location>
</feature>
<reference evidence="2 3" key="2">
    <citation type="journal article" date="2012" name="J. Bacteriol.">
        <title>Complete genome sequences of six strains of the genus Methylobacterium.</title>
        <authorList>
            <person name="Marx C.J."/>
            <person name="Bringel F."/>
            <person name="Chistoserdova L."/>
            <person name="Moulin L."/>
            <person name="Farhan Ul Haque M."/>
            <person name="Fleischman D.E."/>
            <person name="Gruffaz C."/>
            <person name="Jourand P."/>
            <person name="Knief C."/>
            <person name="Lee M.C."/>
            <person name="Muller E.E."/>
            <person name="Nadalig T."/>
            <person name="Peyraud R."/>
            <person name="Roselli S."/>
            <person name="Russ L."/>
            <person name="Goodwin L.A."/>
            <person name="Ivanova N."/>
            <person name="Kyrpides N."/>
            <person name="Lajus A."/>
            <person name="Land M.L."/>
            <person name="Medigue C."/>
            <person name="Mikhailova N."/>
            <person name="Nolan M."/>
            <person name="Woyke T."/>
            <person name="Stolyar S."/>
            <person name="Vorholt J.A."/>
            <person name="Vuilleumier S."/>
        </authorList>
    </citation>
    <scope>NUCLEOTIDE SEQUENCE [LARGE SCALE GENOMIC DNA]</scope>
    <source>
        <strain evidence="3">CM4 / NCIMB 13688</strain>
    </source>
</reference>
<evidence type="ECO:0000256" key="1">
    <source>
        <dbReference type="SAM" id="MobiDB-lite"/>
    </source>
</evidence>
<protein>
    <submittedName>
        <fullName evidence="2">Uncharacterized protein</fullName>
    </submittedName>
</protein>
<gene>
    <name evidence="2" type="ordered locus">Mchl_1648</name>
</gene>
<reference evidence="3" key="1">
    <citation type="submission" date="2008-12" db="EMBL/GenBank/DDBJ databases">
        <title>Complete sequence of chromosome of Methylobacterium chloromethanicum CM4.</title>
        <authorList>
            <consortium name="US DOE Joint Genome Institute"/>
            <person name="Lucas S."/>
            <person name="Copeland A."/>
            <person name="Lapidus A."/>
            <person name="Glavina del Rio T."/>
            <person name="Dalin E."/>
            <person name="Tice H."/>
            <person name="Bruce D."/>
            <person name="Goodwin L."/>
            <person name="Pitluck S."/>
            <person name="Chertkov O."/>
            <person name="Brettin T."/>
            <person name="Detter J.C."/>
            <person name="Han C."/>
            <person name="Larimer F."/>
            <person name="Land M."/>
            <person name="Hauser L."/>
            <person name="Kyrpides N."/>
            <person name="Mikhailova N."/>
            <person name="Marx C."/>
            <person name="Richardson P."/>
        </authorList>
    </citation>
    <scope>NUCLEOTIDE SEQUENCE [LARGE SCALE GENOMIC DNA]</scope>
    <source>
        <strain evidence="3">CM4 / NCIMB 13688</strain>
    </source>
</reference>
<dbReference type="HOGENOM" id="CLU_2451159_0_0_5"/>
<name>B7KTI4_METC4</name>